<accession>A0ABW4NVU2</accession>
<sequence length="273" mass="31321">MTKLQTLWDVNFAELYRNHYQLAAREPKTAQDWDRKAEKMQQSEYDLHNEYVNAFVSRMELTEEDTLLDVGCGGGAISLTVAAQIKQVYALDYSEGMLSVLQQRAKALGFCNVQALCKSWEDNWDDVPECDICVSSRSSMVADLDQAIDKLNAKAKKAVYMTMIVEKDFITRDILQYIGRDSVGFPNYMYALNLLHQKGYYASVDFITAECGLVQPEKMDEQSFIQSVQWSIGELSEQEIAKLKDYYTKHPNLTSARSDFKIWAFVSWKKAKK</sequence>
<keyword evidence="3" id="KW-1185">Reference proteome</keyword>
<dbReference type="SUPFAM" id="SSF53335">
    <property type="entry name" value="S-adenosyl-L-methionine-dependent methyltransferases"/>
    <property type="match status" value="1"/>
</dbReference>
<dbReference type="Gene3D" id="3.40.50.150">
    <property type="entry name" value="Vaccinia Virus protein VP39"/>
    <property type="match status" value="1"/>
</dbReference>
<dbReference type="InterPro" id="IPR029063">
    <property type="entry name" value="SAM-dependent_MTases_sf"/>
</dbReference>
<name>A0ABW4NVU2_9PAST</name>
<dbReference type="GO" id="GO:0032259">
    <property type="term" value="P:methylation"/>
    <property type="evidence" value="ECO:0007669"/>
    <property type="project" value="UniProtKB-KW"/>
</dbReference>
<dbReference type="EMBL" id="JBHUFP010000025">
    <property type="protein sequence ID" value="MFD1806606.1"/>
    <property type="molecule type" value="Genomic_DNA"/>
</dbReference>
<dbReference type="PANTHER" id="PTHR43667:SF2">
    <property type="entry name" value="FATTY ACID C-METHYL TRANSFERASE"/>
    <property type="match status" value="1"/>
</dbReference>
<comment type="caution">
    <text evidence="2">The sequence shown here is derived from an EMBL/GenBank/DDBJ whole genome shotgun (WGS) entry which is preliminary data.</text>
</comment>
<dbReference type="PANTHER" id="PTHR43667">
    <property type="entry name" value="CYCLOPROPANE-FATTY-ACYL-PHOSPHOLIPID SYNTHASE"/>
    <property type="match status" value="1"/>
</dbReference>
<evidence type="ECO:0000259" key="1">
    <source>
        <dbReference type="Pfam" id="PF13649"/>
    </source>
</evidence>
<dbReference type="Proteomes" id="UP001597420">
    <property type="component" value="Unassembled WGS sequence"/>
</dbReference>
<dbReference type="CDD" id="cd02440">
    <property type="entry name" value="AdoMet_MTases"/>
    <property type="match status" value="1"/>
</dbReference>
<evidence type="ECO:0000313" key="2">
    <source>
        <dbReference type="EMBL" id="MFD1806606.1"/>
    </source>
</evidence>
<keyword evidence="2" id="KW-0489">Methyltransferase</keyword>
<protein>
    <submittedName>
        <fullName evidence="2">Class I SAM-dependent methyltransferase</fullName>
        <ecNumber evidence="2">2.1.1.-</ecNumber>
    </submittedName>
</protein>
<dbReference type="EC" id="2.1.1.-" evidence="2"/>
<feature type="domain" description="Methyltransferase" evidence="1">
    <location>
        <begin position="68"/>
        <end position="151"/>
    </location>
</feature>
<gene>
    <name evidence="2" type="ORF">ACFSAV_09590</name>
</gene>
<dbReference type="GO" id="GO:0008168">
    <property type="term" value="F:methyltransferase activity"/>
    <property type="evidence" value="ECO:0007669"/>
    <property type="project" value="UniProtKB-KW"/>
</dbReference>
<reference evidence="3" key="1">
    <citation type="journal article" date="2019" name="Int. J. Syst. Evol. Microbiol.">
        <title>The Global Catalogue of Microorganisms (GCM) 10K type strain sequencing project: providing services to taxonomists for standard genome sequencing and annotation.</title>
        <authorList>
            <consortium name="The Broad Institute Genomics Platform"/>
            <consortium name="The Broad Institute Genome Sequencing Center for Infectious Disease"/>
            <person name="Wu L."/>
            <person name="Ma J."/>
        </authorList>
    </citation>
    <scope>NUCLEOTIDE SEQUENCE [LARGE SCALE GENOMIC DNA]</scope>
    <source>
        <strain evidence="3">CCM 7950</strain>
    </source>
</reference>
<dbReference type="RefSeq" id="WP_379098987.1">
    <property type="nucleotide sequence ID" value="NZ_JBHUFP010000025.1"/>
</dbReference>
<keyword evidence="2" id="KW-0808">Transferase</keyword>
<dbReference type="InterPro" id="IPR050723">
    <property type="entry name" value="CFA/CMAS"/>
</dbReference>
<proteinExistence type="predicted"/>
<organism evidence="2 3">
    <name type="scientific">Pasteurella oralis</name>
    <dbReference type="NCBI Taxonomy" id="1071947"/>
    <lineage>
        <taxon>Bacteria</taxon>
        <taxon>Pseudomonadati</taxon>
        <taxon>Pseudomonadota</taxon>
        <taxon>Gammaproteobacteria</taxon>
        <taxon>Pasteurellales</taxon>
        <taxon>Pasteurellaceae</taxon>
        <taxon>Pasteurella</taxon>
    </lineage>
</organism>
<dbReference type="InterPro" id="IPR041698">
    <property type="entry name" value="Methyltransf_25"/>
</dbReference>
<dbReference type="Pfam" id="PF13649">
    <property type="entry name" value="Methyltransf_25"/>
    <property type="match status" value="1"/>
</dbReference>
<evidence type="ECO:0000313" key="3">
    <source>
        <dbReference type="Proteomes" id="UP001597420"/>
    </source>
</evidence>